<comment type="cofactor">
    <cofactor evidence="1 8">
        <name>FAD</name>
        <dbReference type="ChEBI" id="CHEBI:57692"/>
    </cofactor>
</comment>
<dbReference type="Pfam" id="PF00441">
    <property type="entry name" value="Acyl-CoA_dh_1"/>
    <property type="match status" value="1"/>
</dbReference>
<dbReference type="Gene3D" id="2.40.110.10">
    <property type="entry name" value="Butyryl-CoA Dehydrogenase, subunit A, domain 2"/>
    <property type="match status" value="1"/>
</dbReference>
<evidence type="ECO:0000313" key="13">
    <source>
        <dbReference type="Proteomes" id="UP000294498"/>
    </source>
</evidence>
<dbReference type="OrthoDB" id="1489150at2"/>
<dbReference type="EC" id="1.3.8.11" evidence="6"/>
<evidence type="ECO:0000256" key="8">
    <source>
        <dbReference type="RuleBase" id="RU362125"/>
    </source>
</evidence>
<evidence type="ECO:0000259" key="11">
    <source>
        <dbReference type="Pfam" id="PF02771"/>
    </source>
</evidence>
<evidence type="ECO:0000259" key="9">
    <source>
        <dbReference type="Pfam" id="PF00441"/>
    </source>
</evidence>
<name>A0A4V3GLN0_9BACT</name>
<evidence type="ECO:0000256" key="1">
    <source>
        <dbReference type="ARBA" id="ARBA00001974"/>
    </source>
</evidence>
<sequence length="381" mass="40924">MDFSTPEWTLQVAQSARDFARTRILPHVMEWDEAQTFPKDLFPALGALGLMGVTVSEAYGGAGLTYVDYVAVIQEIAKVCGSIGLSLAAHNSLCTGHINLFGSEEQKKRYLPLLASGQWLGAWGLTEPGTGSDAGNMRCTAVREGNDWVLNGTKCWITHGASGHVAVVIARTGEPGARENSTAFVVERGTKGFSGGKKENKLGMRASETAEMIFDNCRIPDTQRLGGVGEGFYQAMKVLDGGRISIAALSLGIAKGAYEASVKYASERHQFGKPISSFQAISFKLADMATEIAAAELLTLQAASLKDRGLPMTKEAAMAKYYASEVCVRVATDAVQIFGGYGYTKDFPVEKFYRDSKLCTIGEGTSEIQKIVIAREIKKGA</sequence>
<dbReference type="FunFam" id="2.40.110.10:FF:000009">
    <property type="entry name" value="Acyl-CoA dehydrogenase"/>
    <property type="match status" value="1"/>
</dbReference>
<gene>
    <name evidence="12" type="ORF">EDB95_1211</name>
</gene>
<dbReference type="InterPro" id="IPR046373">
    <property type="entry name" value="Acyl-CoA_Oxase/DH_mid-dom_sf"/>
</dbReference>
<dbReference type="InterPro" id="IPR006089">
    <property type="entry name" value="Acyl-CoA_DH_CS"/>
</dbReference>
<dbReference type="PANTHER" id="PTHR43884">
    <property type="entry name" value="ACYL-COA DEHYDROGENASE"/>
    <property type="match status" value="1"/>
</dbReference>
<dbReference type="Proteomes" id="UP000294498">
    <property type="component" value="Unassembled WGS sequence"/>
</dbReference>
<dbReference type="RefSeq" id="WP_133991545.1">
    <property type="nucleotide sequence ID" value="NZ_SODV01000001.1"/>
</dbReference>
<dbReference type="SUPFAM" id="SSF47203">
    <property type="entry name" value="Acyl-CoA dehydrogenase C-terminal domain-like"/>
    <property type="match status" value="1"/>
</dbReference>
<dbReference type="EMBL" id="SODV01000001">
    <property type="protein sequence ID" value="TDX00193.1"/>
    <property type="molecule type" value="Genomic_DNA"/>
</dbReference>
<feature type="domain" description="Acyl-CoA oxidase/dehydrogenase middle" evidence="10">
    <location>
        <begin position="123"/>
        <end position="217"/>
    </location>
</feature>
<dbReference type="SUPFAM" id="SSF56645">
    <property type="entry name" value="Acyl-CoA dehydrogenase NM domain-like"/>
    <property type="match status" value="1"/>
</dbReference>
<dbReference type="GO" id="GO:0003995">
    <property type="term" value="F:acyl-CoA dehydrogenase activity"/>
    <property type="evidence" value="ECO:0007669"/>
    <property type="project" value="InterPro"/>
</dbReference>
<proteinExistence type="inferred from homology"/>
<evidence type="ECO:0000256" key="4">
    <source>
        <dbReference type="ARBA" id="ARBA00022827"/>
    </source>
</evidence>
<evidence type="ECO:0000256" key="7">
    <source>
        <dbReference type="ARBA" id="ARBA00067292"/>
    </source>
</evidence>
<accession>A0A4V3GLN0</accession>
<dbReference type="InterPro" id="IPR009100">
    <property type="entry name" value="AcylCoA_DH/oxidase_NM_dom_sf"/>
</dbReference>
<dbReference type="InterPro" id="IPR006091">
    <property type="entry name" value="Acyl-CoA_Oxase/DH_mid-dom"/>
</dbReference>
<dbReference type="PIRSF" id="PIRSF016578">
    <property type="entry name" value="HsaA"/>
    <property type="match status" value="1"/>
</dbReference>
<dbReference type="GO" id="GO:0050660">
    <property type="term" value="F:flavin adenine dinucleotide binding"/>
    <property type="evidence" value="ECO:0007669"/>
    <property type="project" value="InterPro"/>
</dbReference>
<evidence type="ECO:0000256" key="6">
    <source>
        <dbReference type="ARBA" id="ARBA00066361"/>
    </source>
</evidence>
<protein>
    <recommendedName>
        <fullName evidence="7">Cyclohexane-1-carbonyl-CoA dehydrogenase</fullName>
        <ecNumber evidence="6">1.3.8.11</ecNumber>
    </recommendedName>
</protein>
<evidence type="ECO:0000256" key="5">
    <source>
        <dbReference type="ARBA" id="ARBA00023002"/>
    </source>
</evidence>
<dbReference type="Gene3D" id="1.10.540.10">
    <property type="entry name" value="Acyl-CoA dehydrogenase/oxidase, N-terminal domain"/>
    <property type="match status" value="1"/>
</dbReference>
<dbReference type="Gene3D" id="1.20.140.10">
    <property type="entry name" value="Butyryl-CoA Dehydrogenase, subunit A, domain 3"/>
    <property type="match status" value="1"/>
</dbReference>
<dbReference type="PANTHER" id="PTHR43884:SF12">
    <property type="entry name" value="ISOVALERYL-COA DEHYDROGENASE, MITOCHONDRIAL-RELATED"/>
    <property type="match status" value="1"/>
</dbReference>
<keyword evidence="5 8" id="KW-0560">Oxidoreductase</keyword>
<dbReference type="AlphaFoldDB" id="A0A4V3GLN0"/>
<keyword evidence="4 8" id="KW-0274">FAD</keyword>
<dbReference type="InterPro" id="IPR009075">
    <property type="entry name" value="AcylCo_DH/oxidase_C"/>
</dbReference>
<feature type="domain" description="Acyl-CoA dehydrogenase/oxidase C-terminal" evidence="9">
    <location>
        <begin position="229"/>
        <end position="377"/>
    </location>
</feature>
<evidence type="ECO:0000256" key="2">
    <source>
        <dbReference type="ARBA" id="ARBA00009347"/>
    </source>
</evidence>
<evidence type="ECO:0000313" key="12">
    <source>
        <dbReference type="EMBL" id="TDX00193.1"/>
    </source>
</evidence>
<dbReference type="Pfam" id="PF02771">
    <property type="entry name" value="Acyl-CoA_dh_N"/>
    <property type="match status" value="1"/>
</dbReference>
<dbReference type="PROSITE" id="PS00073">
    <property type="entry name" value="ACYL_COA_DH_2"/>
    <property type="match status" value="1"/>
</dbReference>
<evidence type="ECO:0000259" key="10">
    <source>
        <dbReference type="Pfam" id="PF02770"/>
    </source>
</evidence>
<organism evidence="12 13">
    <name type="scientific">Dinghuibacter silviterrae</name>
    <dbReference type="NCBI Taxonomy" id="1539049"/>
    <lineage>
        <taxon>Bacteria</taxon>
        <taxon>Pseudomonadati</taxon>
        <taxon>Bacteroidota</taxon>
        <taxon>Chitinophagia</taxon>
        <taxon>Chitinophagales</taxon>
        <taxon>Chitinophagaceae</taxon>
        <taxon>Dinghuibacter</taxon>
    </lineage>
</organism>
<dbReference type="FunFam" id="1.10.540.10:FF:000002">
    <property type="entry name" value="Acyl-CoA dehydrogenase FadE19"/>
    <property type="match status" value="1"/>
</dbReference>
<keyword evidence="13" id="KW-1185">Reference proteome</keyword>
<dbReference type="FunFam" id="1.20.140.10:FF:000004">
    <property type="entry name" value="Acyl-CoA dehydrogenase FadE25"/>
    <property type="match status" value="1"/>
</dbReference>
<comment type="caution">
    <text evidence="12">The sequence shown here is derived from an EMBL/GenBank/DDBJ whole genome shotgun (WGS) entry which is preliminary data.</text>
</comment>
<dbReference type="Pfam" id="PF02770">
    <property type="entry name" value="Acyl-CoA_dh_M"/>
    <property type="match status" value="1"/>
</dbReference>
<dbReference type="InterPro" id="IPR037069">
    <property type="entry name" value="AcylCoA_DH/ox_N_sf"/>
</dbReference>
<dbReference type="InterPro" id="IPR036250">
    <property type="entry name" value="AcylCo_DH-like_C"/>
</dbReference>
<comment type="similarity">
    <text evidence="2 8">Belongs to the acyl-CoA dehydrogenase family.</text>
</comment>
<dbReference type="InterPro" id="IPR013786">
    <property type="entry name" value="AcylCoA_DH/ox_N"/>
</dbReference>
<feature type="domain" description="Acyl-CoA dehydrogenase/oxidase N-terminal" evidence="11">
    <location>
        <begin position="11"/>
        <end position="118"/>
    </location>
</feature>
<keyword evidence="3 8" id="KW-0285">Flavoprotein</keyword>
<reference evidence="12 13" key="1">
    <citation type="submission" date="2019-03" db="EMBL/GenBank/DDBJ databases">
        <title>Genomic Encyclopedia of Type Strains, Phase IV (KMG-IV): sequencing the most valuable type-strain genomes for metagenomic binning, comparative biology and taxonomic classification.</title>
        <authorList>
            <person name="Goeker M."/>
        </authorList>
    </citation>
    <scope>NUCLEOTIDE SEQUENCE [LARGE SCALE GENOMIC DNA]</scope>
    <source>
        <strain evidence="12 13">DSM 100059</strain>
    </source>
</reference>
<evidence type="ECO:0000256" key="3">
    <source>
        <dbReference type="ARBA" id="ARBA00022630"/>
    </source>
</evidence>